<dbReference type="EMBL" id="CP031034">
    <property type="protein sequence ID" value="QDZ17703.1"/>
    <property type="molecule type" value="Genomic_DNA"/>
</dbReference>
<accession>A0A5B8MBJ4</accession>
<protein>
    <recommendedName>
        <fullName evidence="4">Adhesin domain-containing protein</fullName>
    </recommendedName>
</protein>
<dbReference type="STRING" id="1764295.A0A5B8MBJ4"/>
<gene>
    <name evidence="2" type="ORF">A3770_01p02210</name>
</gene>
<keyword evidence="1" id="KW-0732">Signal</keyword>
<evidence type="ECO:0000313" key="3">
    <source>
        <dbReference type="Proteomes" id="UP000316726"/>
    </source>
</evidence>
<dbReference type="AlphaFoldDB" id="A0A5B8MBJ4"/>
<reference evidence="2 3" key="1">
    <citation type="submission" date="2018-07" db="EMBL/GenBank/DDBJ databases">
        <title>The complete nuclear genome of the prasinophyte Chloropicon primus (CCMP1205).</title>
        <authorList>
            <person name="Pombert J.-F."/>
            <person name="Otis C."/>
            <person name="Turmel M."/>
            <person name="Lemieux C."/>
        </authorList>
    </citation>
    <scope>NUCLEOTIDE SEQUENCE [LARGE SCALE GENOMIC DNA]</scope>
    <source>
        <strain evidence="2 3">CCMP1205</strain>
    </source>
</reference>
<keyword evidence="3" id="KW-1185">Reference proteome</keyword>
<dbReference type="Proteomes" id="UP000316726">
    <property type="component" value="Chromosome 1"/>
</dbReference>
<proteinExistence type="predicted"/>
<sequence length="370" mass="37871">MILATTAMLLRCGQLARGVASAAGRPPWSTRVAPVPPNTLVDVLGAPSGDVSVGNGDHDAVELSLDDAPGTAPDPRVSIGRQAGDASGKLGPLVRCRFPPASSPGSPQQLRARIPERYCSLRLRAPGGGASVEGVAEAGLDLRARDAARVRSVRGSVVSIESERGDVVADSVSGSDLSLRATRGLVEAKKVVGLLVRVSAAKGASLRSLYAEEASVESEGGDVALGNAGCRSLLVNAGGGAVKVDGVSGNLRVAGGKACSVNLSRDCKKVEILGVEGEVRVTAEPGRRIKCSIDAEAVAFGEGVTLDEDGSFITVEGEMGARAPRLEGEDGAEEADRELAVTSPKAKVVVSGSSWLTDILKKRGVPTRKE</sequence>
<evidence type="ECO:0008006" key="4">
    <source>
        <dbReference type="Google" id="ProtNLM"/>
    </source>
</evidence>
<dbReference type="PANTHER" id="PTHR34094:SF1">
    <property type="entry name" value="PROTEIN FAM185A"/>
    <property type="match status" value="1"/>
</dbReference>
<feature type="chain" id="PRO_5023079586" description="Adhesin domain-containing protein" evidence="1">
    <location>
        <begin position="19"/>
        <end position="370"/>
    </location>
</feature>
<organism evidence="2 3">
    <name type="scientific">Chloropicon primus</name>
    <dbReference type="NCBI Taxonomy" id="1764295"/>
    <lineage>
        <taxon>Eukaryota</taxon>
        <taxon>Viridiplantae</taxon>
        <taxon>Chlorophyta</taxon>
        <taxon>Chloropicophyceae</taxon>
        <taxon>Chloropicales</taxon>
        <taxon>Chloropicaceae</taxon>
        <taxon>Chloropicon</taxon>
    </lineage>
</organism>
<evidence type="ECO:0000256" key="1">
    <source>
        <dbReference type="SAM" id="SignalP"/>
    </source>
</evidence>
<feature type="signal peptide" evidence="1">
    <location>
        <begin position="1"/>
        <end position="18"/>
    </location>
</feature>
<evidence type="ECO:0000313" key="2">
    <source>
        <dbReference type="EMBL" id="QDZ17703.1"/>
    </source>
</evidence>
<dbReference type="PANTHER" id="PTHR34094">
    <property type="match status" value="1"/>
</dbReference>
<name>A0A5B8MBJ4_9CHLO</name>